<reference evidence="3" key="3">
    <citation type="submission" date="2024-02" db="UniProtKB">
        <authorList>
            <consortium name="WormBaseParasite"/>
        </authorList>
    </citation>
    <scope>IDENTIFICATION</scope>
    <source>
        <strain evidence="3">pt0022</strain>
    </source>
</reference>
<dbReference type="WBParaSite" id="mrna-Wban_04525">
    <property type="protein sequence ID" value="mrna-Wban_04525"/>
    <property type="gene ID" value="Wban_04525"/>
</dbReference>
<evidence type="ECO:0000313" key="3">
    <source>
        <dbReference type="WBParaSite" id="mrna-Wban_04525"/>
    </source>
</evidence>
<keyword evidence="1" id="KW-0472">Membrane</keyword>
<name>A0AAF5RV15_WUCBA</name>
<accession>A0AAF5RV15</accession>
<proteinExistence type="predicted"/>
<dbReference type="Proteomes" id="UP000093561">
    <property type="component" value="Unassembled WGS sequence"/>
</dbReference>
<keyword evidence="1" id="KW-1133">Transmembrane helix</keyword>
<keyword evidence="1" id="KW-0812">Transmembrane</keyword>
<reference evidence="2" key="1">
    <citation type="submission" date="2015-03" db="EMBL/GenBank/DDBJ databases">
        <title>Wuchereria bancrofti Genome Sequencing Papua New Guinea Strain.</title>
        <authorList>
            <person name="Small S.T."/>
            <person name="Serre D."/>
            <person name="Zimmerman P.A."/>
        </authorList>
    </citation>
    <scope>NUCLEOTIDE SEQUENCE [LARGE SCALE GENOMIC DNA]</scope>
    <source>
        <strain evidence="2">pt0022</strain>
    </source>
</reference>
<dbReference type="AlphaFoldDB" id="A0AAF5RV15"/>
<evidence type="ECO:0000256" key="1">
    <source>
        <dbReference type="SAM" id="Phobius"/>
    </source>
</evidence>
<evidence type="ECO:0000313" key="2">
    <source>
        <dbReference type="Proteomes" id="UP000093561"/>
    </source>
</evidence>
<reference evidence="2" key="2">
    <citation type="journal article" date="2016" name="Mol. Ecol.">
        <title>Population genomics of the filarial nematode parasite Wuchereria bancrofti from mosquitoes.</title>
        <authorList>
            <person name="Small S.T."/>
            <person name="Reimer L.J."/>
            <person name="Tisch D.J."/>
            <person name="King C.L."/>
            <person name="Christensen B.M."/>
            <person name="Siba P.M."/>
            <person name="Kazura J.W."/>
            <person name="Serre D."/>
            <person name="Zimmerman P.A."/>
        </authorList>
    </citation>
    <scope>NUCLEOTIDE SEQUENCE</scope>
    <source>
        <strain evidence="2">pt0022</strain>
    </source>
</reference>
<feature type="transmembrane region" description="Helical" evidence="1">
    <location>
        <begin position="71"/>
        <end position="88"/>
    </location>
</feature>
<feature type="transmembrane region" description="Helical" evidence="1">
    <location>
        <begin position="94"/>
        <end position="114"/>
    </location>
</feature>
<sequence length="172" mass="19821">MYVFITNIRISTVQFSNRKEREIEDERVGLKGQKEIWLLILGVIMVIFSSALIIFECIINEMTQCLESHPFLLSTICVNGITLFLASITEKSFFIWANIIIVTGNIAVTLRTLLYEIIKAYFNPISEAKCLRNISIWLTIPLIKMEKSGIETFFCDRSIEVLRRLLDVSDFS</sequence>
<protein>
    <submittedName>
        <fullName evidence="3">Uncharacterized protein</fullName>
    </submittedName>
</protein>
<feature type="transmembrane region" description="Helical" evidence="1">
    <location>
        <begin position="36"/>
        <end position="59"/>
    </location>
</feature>
<organism evidence="2 3">
    <name type="scientific">Wuchereria bancrofti</name>
    <dbReference type="NCBI Taxonomy" id="6293"/>
    <lineage>
        <taxon>Eukaryota</taxon>
        <taxon>Metazoa</taxon>
        <taxon>Ecdysozoa</taxon>
        <taxon>Nematoda</taxon>
        <taxon>Chromadorea</taxon>
        <taxon>Rhabditida</taxon>
        <taxon>Spirurina</taxon>
        <taxon>Spiruromorpha</taxon>
        <taxon>Filarioidea</taxon>
        <taxon>Onchocercidae</taxon>
        <taxon>Wuchereria</taxon>
    </lineage>
</organism>